<evidence type="ECO:0000256" key="1">
    <source>
        <dbReference type="SAM" id="Phobius"/>
    </source>
</evidence>
<dbReference type="InterPro" id="IPR051311">
    <property type="entry name" value="DedA_domain"/>
</dbReference>
<dbReference type="GO" id="GO:0005886">
    <property type="term" value="C:plasma membrane"/>
    <property type="evidence" value="ECO:0007669"/>
    <property type="project" value="UniProtKB-ARBA"/>
</dbReference>
<reference evidence="3 4" key="1">
    <citation type="submission" date="2018-09" db="EMBL/GenBank/DDBJ databases">
        <title>Phylogeny of the Shewanellaceae, and recommendation for two new genera, Pseudoshewanella and Parashewanella.</title>
        <authorList>
            <person name="Wang G."/>
        </authorList>
    </citation>
    <scope>NUCLEOTIDE SEQUENCE [LARGE SCALE GENOMIC DNA]</scope>
    <source>
        <strain evidence="3 4">KCTC 22492</strain>
    </source>
</reference>
<feature type="transmembrane region" description="Helical" evidence="1">
    <location>
        <begin position="6"/>
        <end position="24"/>
    </location>
</feature>
<dbReference type="RefSeq" id="WP_121853003.1">
    <property type="nucleotide sequence ID" value="NZ_CP037952.1"/>
</dbReference>
<dbReference type="PANTHER" id="PTHR42709:SF4">
    <property type="entry name" value="INNER MEMBRANE PROTEIN YQAA"/>
    <property type="match status" value="1"/>
</dbReference>
<accession>A0A3A6U203</accession>
<keyword evidence="1" id="KW-1133">Transmembrane helix</keyword>
<sequence>MFSGAFVAATIFPGGSELLLTGFLSSDPERWKTLVIVASIGNTLGALTNYALGLLGQKAFSSDELEKKSARFAVNLVHKYGYWALLLSWLPLIGDVLCVFAGWVKCPFLPSLLMITIGKTLRYLFIASIALLWF</sequence>
<dbReference type="Proteomes" id="UP000273022">
    <property type="component" value="Unassembled WGS sequence"/>
</dbReference>
<comment type="caution">
    <text evidence="3">The sequence shown here is derived from an EMBL/GenBank/DDBJ whole genome shotgun (WGS) entry which is preliminary data.</text>
</comment>
<dbReference type="Pfam" id="PF09335">
    <property type="entry name" value="VTT_dom"/>
    <property type="match status" value="1"/>
</dbReference>
<keyword evidence="4" id="KW-1185">Reference proteome</keyword>
<evidence type="ECO:0000259" key="2">
    <source>
        <dbReference type="Pfam" id="PF09335"/>
    </source>
</evidence>
<dbReference type="OrthoDB" id="9814483at2"/>
<feature type="transmembrane region" description="Helical" evidence="1">
    <location>
        <begin position="80"/>
        <end position="104"/>
    </location>
</feature>
<evidence type="ECO:0000313" key="4">
    <source>
        <dbReference type="Proteomes" id="UP000273022"/>
    </source>
</evidence>
<dbReference type="AlphaFoldDB" id="A0A3A6U203"/>
<feature type="domain" description="VTT" evidence="2">
    <location>
        <begin position="17"/>
        <end position="128"/>
    </location>
</feature>
<keyword evidence="1" id="KW-0472">Membrane</keyword>
<dbReference type="InterPro" id="IPR032816">
    <property type="entry name" value="VTT_dom"/>
</dbReference>
<keyword evidence="1" id="KW-0812">Transmembrane</keyword>
<feature type="transmembrane region" description="Helical" evidence="1">
    <location>
        <begin position="111"/>
        <end position="133"/>
    </location>
</feature>
<name>A0A3A6U203_9GAMM</name>
<gene>
    <name evidence="3" type="ORF">D5R81_07335</name>
</gene>
<feature type="transmembrane region" description="Helical" evidence="1">
    <location>
        <begin position="36"/>
        <end position="60"/>
    </location>
</feature>
<organism evidence="3 4">
    <name type="scientific">Parashewanella spongiae</name>
    <dbReference type="NCBI Taxonomy" id="342950"/>
    <lineage>
        <taxon>Bacteria</taxon>
        <taxon>Pseudomonadati</taxon>
        <taxon>Pseudomonadota</taxon>
        <taxon>Gammaproteobacteria</taxon>
        <taxon>Alteromonadales</taxon>
        <taxon>Shewanellaceae</taxon>
        <taxon>Parashewanella</taxon>
    </lineage>
</organism>
<protein>
    <submittedName>
        <fullName evidence="3">DedA family protein</fullName>
    </submittedName>
</protein>
<dbReference type="EMBL" id="QYYH01000034">
    <property type="protein sequence ID" value="RJY18041.1"/>
    <property type="molecule type" value="Genomic_DNA"/>
</dbReference>
<proteinExistence type="predicted"/>
<evidence type="ECO:0000313" key="3">
    <source>
        <dbReference type="EMBL" id="RJY18041.1"/>
    </source>
</evidence>
<dbReference type="PANTHER" id="PTHR42709">
    <property type="entry name" value="ALKALINE PHOSPHATASE LIKE PROTEIN"/>
    <property type="match status" value="1"/>
</dbReference>